<keyword evidence="1" id="KW-1133">Transmembrane helix</keyword>
<dbReference type="Proteomes" id="UP001226577">
    <property type="component" value="Unassembled WGS sequence"/>
</dbReference>
<feature type="transmembrane region" description="Helical" evidence="1">
    <location>
        <begin position="26"/>
        <end position="46"/>
    </location>
</feature>
<keyword evidence="1" id="KW-0472">Membrane</keyword>
<comment type="caution">
    <text evidence="2">The sequence shown here is derived from an EMBL/GenBank/DDBJ whole genome shotgun (WGS) entry which is preliminary data.</text>
</comment>
<protein>
    <recommendedName>
        <fullName evidence="4">Transporter suffix domain-containing protein</fullName>
    </recommendedName>
</protein>
<sequence>MPPAKQPQGGRPPASKEEARRRITRLTYWSLPFLPVFAVLNLIPNIPLPWRLGMLAAEVVFVIVYGTGVVRISLWQRDEYWRKRGRDPKHPERFPNDRPQE</sequence>
<dbReference type="EMBL" id="JAUSRE010000017">
    <property type="protein sequence ID" value="MDP9889517.1"/>
    <property type="molecule type" value="Genomic_DNA"/>
</dbReference>
<name>A0ABT9RW98_9MICC</name>
<reference evidence="2 3" key="1">
    <citation type="submission" date="2023-07" db="EMBL/GenBank/DDBJ databases">
        <title>Sorghum-associated microbial communities from plants grown in Nebraska, USA.</title>
        <authorList>
            <person name="Schachtman D."/>
        </authorList>
    </citation>
    <scope>NUCLEOTIDE SEQUENCE [LARGE SCALE GENOMIC DNA]</scope>
    <source>
        <strain evidence="2 3">CC222</strain>
    </source>
</reference>
<feature type="transmembrane region" description="Helical" evidence="1">
    <location>
        <begin position="52"/>
        <end position="74"/>
    </location>
</feature>
<evidence type="ECO:0000256" key="1">
    <source>
        <dbReference type="SAM" id="Phobius"/>
    </source>
</evidence>
<organism evidence="2 3">
    <name type="scientific">Pseudarthrobacter enclensis</name>
    <dbReference type="NCBI Taxonomy" id="993070"/>
    <lineage>
        <taxon>Bacteria</taxon>
        <taxon>Bacillati</taxon>
        <taxon>Actinomycetota</taxon>
        <taxon>Actinomycetes</taxon>
        <taxon>Micrococcales</taxon>
        <taxon>Micrococcaceae</taxon>
        <taxon>Pseudarthrobacter</taxon>
    </lineage>
</organism>
<keyword evidence="3" id="KW-1185">Reference proteome</keyword>
<keyword evidence="1" id="KW-0812">Transmembrane</keyword>
<dbReference type="RefSeq" id="WP_307309825.1">
    <property type="nucleotide sequence ID" value="NZ_JAUSRE010000017.1"/>
</dbReference>
<evidence type="ECO:0000313" key="3">
    <source>
        <dbReference type="Proteomes" id="UP001226577"/>
    </source>
</evidence>
<proteinExistence type="predicted"/>
<gene>
    <name evidence="2" type="ORF">J2X98_003128</name>
</gene>
<evidence type="ECO:0008006" key="4">
    <source>
        <dbReference type="Google" id="ProtNLM"/>
    </source>
</evidence>
<accession>A0ABT9RW98</accession>
<evidence type="ECO:0000313" key="2">
    <source>
        <dbReference type="EMBL" id="MDP9889517.1"/>
    </source>
</evidence>